<proteinExistence type="predicted"/>
<evidence type="ECO:0000313" key="1">
    <source>
        <dbReference type="EMBL" id="KAJ7062970.1"/>
    </source>
</evidence>
<accession>A0AAD6TPP9</accession>
<feature type="non-terminal residue" evidence="1">
    <location>
        <position position="1"/>
    </location>
</feature>
<protein>
    <submittedName>
        <fullName evidence="1">Uncharacterized protein</fullName>
    </submittedName>
</protein>
<gene>
    <name evidence="1" type="ORF">B0H15DRAFT_763285</name>
</gene>
<keyword evidence="2" id="KW-1185">Reference proteome</keyword>
<name>A0AAD6TPP9_9AGAR</name>
<dbReference type="AlphaFoldDB" id="A0AAD6TPP9"/>
<sequence length="117" mass="13315">LDFITDVLKRNPSDLAGLFELWAVSRERGRTGSDTLISMQKDCTFMITSGLQAILRRLNAKMNYDNYIPALVEKHNVGLVGWPADADFKRMSMQSSIVPLRNLRDALRSGECRWKVL</sequence>
<feature type="non-terminal residue" evidence="1">
    <location>
        <position position="117"/>
    </location>
</feature>
<reference evidence="1" key="1">
    <citation type="submission" date="2023-03" db="EMBL/GenBank/DDBJ databases">
        <title>Massive genome expansion in bonnet fungi (Mycena s.s.) driven by repeated elements and novel gene families across ecological guilds.</title>
        <authorList>
            <consortium name="Lawrence Berkeley National Laboratory"/>
            <person name="Harder C.B."/>
            <person name="Miyauchi S."/>
            <person name="Viragh M."/>
            <person name="Kuo A."/>
            <person name="Thoen E."/>
            <person name="Andreopoulos B."/>
            <person name="Lu D."/>
            <person name="Skrede I."/>
            <person name="Drula E."/>
            <person name="Henrissat B."/>
            <person name="Morin E."/>
            <person name="Kohler A."/>
            <person name="Barry K."/>
            <person name="LaButti K."/>
            <person name="Morin E."/>
            <person name="Salamov A."/>
            <person name="Lipzen A."/>
            <person name="Mereny Z."/>
            <person name="Hegedus B."/>
            <person name="Baldrian P."/>
            <person name="Stursova M."/>
            <person name="Weitz H."/>
            <person name="Taylor A."/>
            <person name="Grigoriev I.V."/>
            <person name="Nagy L.G."/>
            <person name="Martin F."/>
            <person name="Kauserud H."/>
        </authorList>
    </citation>
    <scope>NUCLEOTIDE SEQUENCE</scope>
    <source>
        <strain evidence="1">CBHHK173m</strain>
    </source>
</reference>
<comment type="caution">
    <text evidence="1">The sequence shown here is derived from an EMBL/GenBank/DDBJ whole genome shotgun (WGS) entry which is preliminary data.</text>
</comment>
<dbReference type="EMBL" id="JARJCN010000218">
    <property type="protein sequence ID" value="KAJ7062970.1"/>
    <property type="molecule type" value="Genomic_DNA"/>
</dbReference>
<organism evidence="1 2">
    <name type="scientific">Mycena belliarum</name>
    <dbReference type="NCBI Taxonomy" id="1033014"/>
    <lineage>
        <taxon>Eukaryota</taxon>
        <taxon>Fungi</taxon>
        <taxon>Dikarya</taxon>
        <taxon>Basidiomycota</taxon>
        <taxon>Agaricomycotina</taxon>
        <taxon>Agaricomycetes</taxon>
        <taxon>Agaricomycetidae</taxon>
        <taxon>Agaricales</taxon>
        <taxon>Marasmiineae</taxon>
        <taxon>Mycenaceae</taxon>
        <taxon>Mycena</taxon>
    </lineage>
</organism>
<dbReference type="Proteomes" id="UP001222325">
    <property type="component" value="Unassembled WGS sequence"/>
</dbReference>
<evidence type="ECO:0000313" key="2">
    <source>
        <dbReference type="Proteomes" id="UP001222325"/>
    </source>
</evidence>